<organism evidence="1 2">
    <name type="scientific">Pontibacter chinhatensis</name>
    <dbReference type="NCBI Taxonomy" id="1436961"/>
    <lineage>
        <taxon>Bacteria</taxon>
        <taxon>Pseudomonadati</taxon>
        <taxon>Bacteroidota</taxon>
        <taxon>Cytophagia</taxon>
        <taxon>Cytophagales</taxon>
        <taxon>Hymenobacteraceae</taxon>
        <taxon>Pontibacter</taxon>
    </lineage>
</organism>
<evidence type="ECO:0000313" key="2">
    <source>
        <dbReference type="Proteomes" id="UP000198724"/>
    </source>
</evidence>
<sequence length="110" mass="13382">MKDSYNNSISKTDIIFFDWCETNGIPIFKIHHVVTWEDWDNGIGIYFFTKTNRELKDLSEVEMEELKMKYLEFLNINNYPFSKFPNVVFEFDSDQNVTENYEGNYFYRLR</sequence>
<proteinExistence type="predicted"/>
<accession>A0A1I2YL68</accession>
<protein>
    <submittedName>
        <fullName evidence="1">Uncharacterized protein</fullName>
    </submittedName>
</protein>
<evidence type="ECO:0000313" key="1">
    <source>
        <dbReference type="EMBL" id="SFH25796.1"/>
    </source>
</evidence>
<dbReference type="EMBL" id="FOOT01000008">
    <property type="protein sequence ID" value="SFH25796.1"/>
    <property type="molecule type" value="Genomic_DNA"/>
</dbReference>
<gene>
    <name evidence="1" type="ORF">SAMN05421739_108112</name>
</gene>
<dbReference type="Proteomes" id="UP000198724">
    <property type="component" value="Unassembled WGS sequence"/>
</dbReference>
<reference evidence="2" key="1">
    <citation type="submission" date="2016-10" db="EMBL/GenBank/DDBJ databases">
        <authorList>
            <person name="Varghese N."/>
            <person name="Submissions S."/>
        </authorList>
    </citation>
    <scope>NUCLEOTIDE SEQUENCE [LARGE SCALE GENOMIC DNA]</scope>
    <source>
        <strain evidence="2">LP51</strain>
    </source>
</reference>
<dbReference type="AlphaFoldDB" id="A0A1I2YL68"/>
<keyword evidence="2" id="KW-1185">Reference proteome</keyword>
<name>A0A1I2YL68_9BACT</name>